<name>A0A8H4JI28_9HYPO</name>
<dbReference type="EMBL" id="JAADJF010000296">
    <property type="protein sequence ID" value="KAF4426086.1"/>
    <property type="molecule type" value="Genomic_DNA"/>
</dbReference>
<reference evidence="1 2" key="1">
    <citation type="submission" date="2020-01" db="EMBL/GenBank/DDBJ databases">
        <title>Identification and distribution of gene clusters putatively required for synthesis of sphingolipid metabolism inhibitors in phylogenetically diverse species of the filamentous fungus Fusarium.</title>
        <authorList>
            <person name="Kim H.-S."/>
            <person name="Busman M."/>
            <person name="Brown D.W."/>
            <person name="Divon H."/>
            <person name="Uhlig S."/>
            <person name="Proctor R.H."/>
        </authorList>
    </citation>
    <scope>NUCLEOTIDE SEQUENCE [LARGE SCALE GENOMIC DNA]</scope>
    <source>
        <strain evidence="1 2">NRRL 13308</strain>
    </source>
</reference>
<comment type="caution">
    <text evidence="1">The sequence shown here is derived from an EMBL/GenBank/DDBJ whole genome shotgun (WGS) entry which is preliminary data.</text>
</comment>
<sequence>MPDFVKSILGRPNLQPIDLLDLPIVDESFCFWGVYLGVILKNDTDLVEGVYVDSSLGYKGYLGISGRVAIHRRFSSRNYNDLPRDVRCYHYSVACKDDATPQFRTISLFEVIRGNTVATILAQQVLMVYLSTVAWAYPNQLKLFQESKNGIPGLPDFSDIGLNRALPLAQNQHWSPCNRTIYQEWLNETNQEDHCFNCGRPFTNLPDEKRWKGFFEARRCAACWLHLYKHKEEKCPDLITDARMHEVWVGWGNPDTAAGHRKWVEDTTMSMEHVVFLGGIHSHLVGWKGWKAASKCPACARQPTKKEDEEWMELYGDICAISGVDREYIIFIMCRTEKRACALLQTRSKRDETSDEVDEGALQD</sequence>
<dbReference type="AlphaFoldDB" id="A0A8H4JI28"/>
<accession>A0A8H4JI28</accession>
<dbReference type="Proteomes" id="UP000536711">
    <property type="component" value="Unassembled WGS sequence"/>
</dbReference>
<proteinExistence type="predicted"/>
<evidence type="ECO:0000313" key="2">
    <source>
        <dbReference type="Proteomes" id="UP000536711"/>
    </source>
</evidence>
<organism evidence="1 2">
    <name type="scientific">Fusarium acutatum</name>
    <dbReference type="NCBI Taxonomy" id="78861"/>
    <lineage>
        <taxon>Eukaryota</taxon>
        <taxon>Fungi</taxon>
        <taxon>Dikarya</taxon>
        <taxon>Ascomycota</taxon>
        <taxon>Pezizomycotina</taxon>
        <taxon>Sordariomycetes</taxon>
        <taxon>Hypocreomycetidae</taxon>
        <taxon>Hypocreales</taxon>
        <taxon>Nectriaceae</taxon>
        <taxon>Fusarium</taxon>
        <taxon>Fusarium fujikuroi species complex</taxon>
    </lineage>
</organism>
<keyword evidence="2" id="KW-1185">Reference proteome</keyword>
<gene>
    <name evidence="1" type="ORF">FACUT_9938</name>
</gene>
<evidence type="ECO:0000313" key="1">
    <source>
        <dbReference type="EMBL" id="KAF4426086.1"/>
    </source>
</evidence>
<protein>
    <submittedName>
        <fullName evidence="1">Uncharacterized protein</fullName>
    </submittedName>
</protein>
<dbReference type="OrthoDB" id="5103455at2759"/>